<dbReference type="PROSITE" id="PS01359">
    <property type="entry name" value="ZF_PHD_1"/>
    <property type="match status" value="1"/>
</dbReference>
<evidence type="ECO:0000313" key="8">
    <source>
        <dbReference type="EMBL" id="KAG8195000.1"/>
    </source>
</evidence>
<feature type="region of interest" description="Disordered" evidence="6">
    <location>
        <begin position="1121"/>
        <end position="1143"/>
    </location>
</feature>
<proteinExistence type="predicted"/>
<dbReference type="SUPFAM" id="SSF82199">
    <property type="entry name" value="SET domain"/>
    <property type="match status" value="1"/>
</dbReference>
<feature type="region of interest" description="Disordered" evidence="6">
    <location>
        <begin position="504"/>
        <end position="539"/>
    </location>
</feature>
<evidence type="ECO:0000259" key="7">
    <source>
        <dbReference type="PROSITE" id="PS50280"/>
    </source>
</evidence>
<feature type="region of interest" description="Disordered" evidence="6">
    <location>
        <begin position="192"/>
        <end position="307"/>
    </location>
</feature>
<feature type="compositionally biased region" description="Polar residues" evidence="6">
    <location>
        <begin position="222"/>
        <end position="238"/>
    </location>
</feature>
<dbReference type="FunFam" id="3.30.40.10:FF:000150">
    <property type="entry name" value="Inactive histone-lysine N-methyltransferase 2E"/>
    <property type="match status" value="1"/>
</dbReference>
<dbReference type="InterPro" id="IPR019786">
    <property type="entry name" value="Zinc_finger_PHD-type_CS"/>
</dbReference>
<keyword evidence="5" id="KW-0175">Coiled coil</keyword>
<feature type="compositionally biased region" description="Polar residues" evidence="6">
    <location>
        <begin position="765"/>
        <end position="774"/>
    </location>
</feature>
<feature type="compositionally biased region" description="Basic and acidic residues" evidence="6">
    <location>
        <begin position="279"/>
        <end position="288"/>
    </location>
</feature>
<feature type="compositionally biased region" description="Low complexity" evidence="6">
    <location>
        <begin position="1456"/>
        <end position="1467"/>
    </location>
</feature>
<gene>
    <name evidence="8" type="ORF">JTE90_008173</name>
</gene>
<evidence type="ECO:0000256" key="2">
    <source>
        <dbReference type="ARBA" id="ARBA00022771"/>
    </source>
</evidence>
<dbReference type="CDD" id="cd10529">
    <property type="entry name" value="SET_SETD5-like"/>
    <property type="match status" value="1"/>
</dbReference>
<feature type="coiled-coil region" evidence="5">
    <location>
        <begin position="1575"/>
        <end position="1609"/>
    </location>
</feature>
<dbReference type="Gene3D" id="2.170.270.10">
    <property type="entry name" value="SET domain"/>
    <property type="match status" value="1"/>
</dbReference>
<dbReference type="PANTHER" id="PTHR46462:SF3">
    <property type="entry name" value="UPSET, ISOFORM A"/>
    <property type="match status" value="1"/>
</dbReference>
<dbReference type="GO" id="GO:0008170">
    <property type="term" value="F:N-methyltransferase activity"/>
    <property type="evidence" value="ECO:0007669"/>
    <property type="project" value="UniProtKB-ARBA"/>
</dbReference>
<feature type="compositionally biased region" description="Pro residues" evidence="6">
    <location>
        <begin position="1658"/>
        <end position="1667"/>
    </location>
</feature>
<feature type="compositionally biased region" description="Basic and acidic residues" evidence="6">
    <location>
        <begin position="1251"/>
        <end position="1291"/>
    </location>
</feature>
<dbReference type="InterPro" id="IPR001965">
    <property type="entry name" value="Znf_PHD"/>
</dbReference>
<feature type="compositionally biased region" description="Polar residues" evidence="6">
    <location>
        <begin position="519"/>
        <end position="531"/>
    </location>
</feature>
<feature type="compositionally biased region" description="Basic and acidic residues" evidence="6">
    <location>
        <begin position="1427"/>
        <end position="1449"/>
    </location>
</feature>
<feature type="compositionally biased region" description="Basic and acidic residues" evidence="6">
    <location>
        <begin position="639"/>
        <end position="659"/>
    </location>
</feature>
<feature type="region of interest" description="Disordered" evidence="6">
    <location>
        <begin position="1621"/>
        <end position="1674"/>
    </location>
</feature>
<evidence type="ECO:0000313" key="9">
    <source>
        <dbReference type="Proteomes" id="UP000827092"/>
    </source>
</evidence>
<dbReference type="InterPro" id="IPR013083">
    <property type="entry name" value="Znf_RING/FYVE/PHD"/>
</dbReference>
<feature type="compositionally biased region" description="Basic and acidic residues" evidence="6">
    <location>
        <begin position="682"/>
        <end position="706"/>
    </location>
</feature>
<dbReference type="InterPro" id="IPR011011">
    <property type="entry name" value="Znf_FYVE_PHD"/>
</dbReference>
<keyword evidence="4" id="KW-0156">Chromatin regulator</keyword>
<sequence length="1789" mass="199738">MSIIVPRNSPSYIQSAGSHIPCHSKRGKLNMVPGIEHSDIPMMTDNEGSIIDISKNYVYTTSLKDGRGHYCFGLPYQDHNYGAPPPPTPPSYSPCPSPAAVVAIQNEDSNHSVASTTTEEAPEESVTRCICGFEHDDEYMICCDNCLVWQHIDCMDLDRNNLPDTYLCEKCEPRKLDKHKAKLLQARKKFSLRKISPSKQEPNSDSLSFSKSYKKKSLLQSPEQWQQINSNSQRFDGSTDSDEEIKNNERRPKTRSKRRKKEDEKDQSFQKKNKSMAKNGRERMELKRSRLRRNKNKESTSTADEEAQDAWVYSQEYRKDNFETADTNQYTQEVQHFAKMLKPQGHEEKFYDQLQSKKCHMIDDGKKKQLVSLYDIPRNQPLIEYKGKFLFASQFHDLHPLYNKKLYPFIMFYKVDNTEICVDSAMLGNDARFVRRSCKPNAEIRHMVYKGNLHLFLQSTKVIFSEDEITVPLSFNQCDSLKDAVCNCGSEDCFLKPKKRNGSVEMTPEKRRRTRRTTITADNDSSQSVLPISSPEKVKPSLEKLKTPEKVKPTPEKVKQIPEKVKSTLEKVKQISEKVKSTPEKMKQTAEKVKPTPEKVKPSSERIKASLLKSAVKNEIPEPSVSHLEENEPVTEAKPLSDHENEEHSAEDRKKMTREQRKIEAYMRAFNQMEKAQRRKQQALERHKTHQPKSEEKSELEVKPECTEQVIKKEEVVVKEEEKPIVEPETVPPEKEETIAEEVKTVHPPAPTKPKKGKRRRTLSRVCTRTNSGGSDILPTLEEIKQIVNEPVVEPPATLPTPEPAVSEPAVISSCPIPAPTSPTHSSAEESPKALKTKRLLLQEWLLEKSEEATSGTSSSLSPRSIHTELKWNMSAASATCYVRCTKDTPNSGGITPAHLRRSNSSGQLRAGGSQGSAKKRWLRQAMHDCPEEPLGIDLSMMEHLEASCLSPSCHGDVDSPGGADDIITPLKKRRLMRESIESLSPHSPEDTDTNTSSLPNDMQVDTIDQQLLSATHEDSVQLSPKKEDEISYKAEDKNSIEEAVSNMHEEMDSKHSLAAVKTEIFCDETVVITEVKPSQEEEIPMEIDDEIEKPIAIEKMQTDCNIDPVVNGTICAETINGSASPKLTNDQKSETTVGTNDVSPVNQSVKAIKAGDIKIENSLAQQQPPDSSTASIVSTPVNKELSSEINCTSSVTLDKVESPEKCVHLPLVESPEKRSQLSSNESPEKILHLSSSESLQKRTRLSLVEPPEKRSHSSMESPEKKLHSSSHDSPEKRTHLSLRELPDKNSHLPSVESPDNKSHLPLVESPEKRSHSSLVESPEKMSHSSLHESPDKMTHLPLVESPEKRSQTSLVESPEKMFNESPEKRTPLSSSESPEKIQHMSVVGCNENQTSNTKSLVQQEVSNPSAGNETNQSEVDSSNADKNVEAVNSKKDHNTKDRPPDLSDKMVCGKNSSCSNLNGSNSVERRGFMQSNHPSDASTNTEIKVNGEKDPRLASAKDASPVKACASATQKRKVSLSEYRMRMKENANKNRTSLDSLKNGADGVSNSLNNLPAPVTLAPLPLFDLGESSKEQQINKVAALKKKISKAEDSKLTASEQRENLNERLKREFGFDLSEDPASFLQGKSKSNNIHSSSDPPPAATVGLANLRLDPQSLPPPPPPPRGGLRPPIRGPVMAGAPMAAPQYGYVHPPFSRPPYMCPQVTGAPYIAPQPPIHPPHHQLPQNSNFRGPLLPPSTHNFTPSMPPTMMRHATPVNAQRFATMVPPQPRVSSHKAYPHVYPSGLYK</sequence>
<feature type="compositionally biased region" description="Basic and acidic residues" evidence="6">
    <location>
        <begin position="576"/>
        <end position="608"/>
    </location>
</feature>
<dbReference type="GO" id="GO:0006325">
    <property type="term" value="P:chromatin organization"/>
    <property type="evidence" value="ECO:0007669"/>
    <property type="project" value="UniProtKB-KW"/>
</dbReference>
<dbReference type="Pfam" id="PF20826">
    <property type="entry name" value="PHD_5"/>
    <property type="match status" value="1"/>
</dbReference>
<dbReference type="PANTHER" id="PTHR46462">
    <property type="entry name" value="UPSET, ISOFORM A"/>
    <property type="match status" value="1"/>
</dbReference>
<feature type="region of interest" description="Disordered" evidence="6">
    <location>
        <begin position="980"/>
        <end position="1001"/>
    </location>
</feature>
<feature type="region of interest" description="Disordered" evidence="6">
    <location>
        <begin position="576"/>
        <end position="659"/>
    </location>
</feature>
<feature type="region of interest" description="Disordered" evidence="6">
    <location>
        <begin position="892"/>
        <end position="922"/>
    </location>
</feature>
<feature type="domain" description="SET" evidence="7">
    <location>
        <begin position="352"/>
        <end position="474"/>
    </location>
</feature>
<feature type="compositionally biased region" description="Basic and acidic residues" evidence="6">
    <location>
        <begin position="1322"/>
        <end position="1339"/>
    </location>
</feature>
<dbReference type="SMART" id="SM00317">
    <property type="entry name" value="SET"/>
    <property type="match status" value="1"/>
</dbReference>
<dbReference type="Pfam" id="PF00856">
    <property type="entry name" value="SET"/>
    <property type="match status" value="1"/>
</dbReference>
<dbReference type="PROSITE" id="PS50280">
    <property type="entry name" value="SET"/>
    <property type="match status" value="1"/>
</dbReference>
<feature type="compositionally biased region" description="Polar residues" evidence="6">
    <location>
        <begin position="1627"/>
        <end position="1639"/>
    </location>
</feature>
<evidence type="ECO:0000256" key="6">
    <source>
        <dbReference type="SAM" id="MobiDB-lite"/>
    </source>
</evidence>
<dbReference type="GO" id="GO:0070210">
    <property type="term" value="C:Rpd3L-Expanded complex"/>
    <property type="evidence" value="ECO:0007669"/>
    <property type="project" value="TreeGrafter"/>
</dbReference>
<protein>
    <recommendedName>
        <fullName evidence="7">SET domain-containing protein</fullName>
    </recommendedName>
</protein>
<dbReference type="GO" id="GO:0008276">
    <property type="term" value="F:protein methyltransferase activity"/>
    <property type="evidence" value="ECO:0007669"/>
    <property type="project" value="UniProtKB-ARBA"/>
</dbReference>
<dbReference type="SUPFAM" id="SSF57903">
    <property type="entry name" value="FYVE/PHD zinc finger"/>
    <property type="match status" value="1"/>
</dbReference>
<feature type="compositionally biased region" description="Polar residues" evidence="6">
    <location>
        <begin position="1391"/>
        <end position="1426"/>
    </location>
</feature>
<comment type="caution">
    <text evidence="8">The sequence shown here is derived from an EMBL/GenBank/DDBJ whole genome shotgun (WGS) entry which is preliminary data.</text>
</comment>
<keyword evidence="3" id="KW-0862">Zinc</keyword>
<dbReference type="GO" id="GO:0008270">
    <property type="term" value="F:zinc ion binding"/>
    <property type="evidence" value="ECO:0007669"/>
    <property type="project" value="UniProtKB-KW"/>
</dbReference>
<reference evidence="8 9" key="1">
    <citation type="journal article" date="2022" name="Nat. Ecol. Evol.">
        <title>A masculinizing supergene underlies an exaggerated male reproductive morph in a spider.</title>
        <authorList>
            <person name="Hendrickx F."/>
            <person name="De Corte Z."/>
            <person name="Sonet G."/>
            <person name="Van Belleghem S.M."/>
            <person name="Kostlbacher S."/>
            <person name="Vangestel C."/>
        </authorList>
    </citation>
    <scope>NUCLEOTIDE SEQUENCE [LARGE SCALE GENOMIC DNA]</scope>
    <source>
        <strain evidence="8">W744_W776</strain>
    </source>
</reference>
<feature type="compositionally biased region" description="Basic residues" evidence="6">
    <location>
        <begin position="753"/>
        <end position="763"/>
    </location>
</feature>
<evidence type="ECO:0000256" key="3">
    <source>
        <dbReference type="ARBA" id="ARBA00022833"/>
    </source>
</evidence>
<accession>A0AAV6VDY4</accession>
<keyword evidence="2" id="KW-0863">Zinc-finger</keyword>
<keyword evidence="9" id="KW-1185">Reference proteome</keyword>
<dbReference type="CDD" id="cd15550">
    <property type="entry name" value="PHD_MLL5"/>
    <property type="match status" value="1"/>
</dbReference>
<keyword evidence="1" id="KW-0479">Metal-binding</keyword>
<feature type="region of interest" description="Disordered" evidence="6">
    <location>
        <begin position="794"/>
        <end position="833"/>
    </location>
</feature>
<organism evidence="8 9">
    <name type="scientific">Oedothorax gibbosus</name>
    <dbReference type="NCBI Taxonomy" id="931172"/>
    <lineage>
        <taxon>Eukaryota</taxon>
        <taxon>Metazoa</taxon>
        <taxon>Ecdysozoa</taxon>
        <taxon>Arthropoda</taxon>
        <taxon>Chelicerata</taxon>
        <taxon>Arachnida</taxon>
        <taxon>Araneae</taxon>
        <taxon>Araneomorphae</taxon>
        <taxon>Entelegynae</taxon>
        <taxon>Araneoidea</taxon>
        <taxon>Linyphiidae</taxon>
        <taxon>Erigoninae</taxon>
        <taxon>Oedothorax</taxon>
    </lineage>
</organism>
<feature type="compositionally biased region" description="Basic and acidic residues" evidence="6">
    <location>
        <begin position="1358"/>
        <end position="1371"/>
    </location>
</feature>
<dbReference type="GO" id="GO:0008757">
    <property type="term" value="F:S-adenosylmethionine-dependent methyltransferase activity"/>
    <property type="evidence" value="ECO:0007669"/>
    <property type="project" value="UniProtKB-ARBA"/>
</dbReference>
<feature type="region of interest" description="Disordered" evidence="6">
    <location>
        <begin position="719"/>
        <end position="778"/>
    </location>
</feature>
<feature type="compositionally biased region" description="Basic and acidic residues" evidence="6">
    <location>
        <begin position="719"/>
        <end position="745"/>
    </location>
</feature>
<dbReference type="SMART" id="SM00249">
    <property type="entry name" value="PHD"/>
    <property type="match status" value="1"/>
</dbReference>
<evidence type="ECO:0000256" key="1">
    <source>
        <dbReference type="ARBA" id="ARBA00022723"/>
    </source>
</evidence>
<dbReference type="GO" id="GO:0034967">
    <property type="term" value="C:Set3 complex"/>
    <property type="evidence" value="ECO:0007669"/>
    <property type="project" value="TreeGrafter"/>
</dbReference>
<feature type="compositionally biased region" description="Polar residues" evidence="6">
    <location>
        <begin position="1474"/>
        <end position="1488"/>
    </location>
</feature>
<feature type="region of interest" description="Disordered" evidence="6">
    <location>
        <begin position="1215"/>
        <end position="1490"/>
    </location>
</feature>
<dbReference type="InterPro" id="IPR046341">
    <property type="entry name" value="SET_dom_sf"/>
</dbReference>
<dbReference type="GO" id="GO:0006355">
    <property type="term" value="P:regulation of DNA-templated transcription"/>
    <property type="evidence" value="ECO:0007669"/>
    <property type="project" value="TreeGrafter"/>
</dbReference>
<feature type="region of interest" description="Disordered" evidence="6">
    <location>
        <begin position="673"/>
        <end position="706"/>
    </location>
</feature>
<evidence type="ECO:0000256" key="4">
    <source>
        <dbReference type="ARBA" id="ARBA00022853"/>
    </source>
</evidence>
<dbReference type="Proteomes" id="UP000827092">
    <property type="component" value="Unassembled WGS sequence"/>
</dbReference>
<name>A0AAV6VDY4_9ARAC</name>
<dbReference type="Gene3D" id="3.30.40.10">
    <property type="entry name" value="Zinc/RING finger domain, C3HC4 (zinc finger)"/>
    <property type="match status" value="1"/>
</dbReference>
<feature type="compositionally biased region" description="Pro residues" evidence="6">
    <location>
        <begin position="794"/>
        <end position="803"/>
    </location>
</feature>
<dbReference type="InterPro" id="IPR001214">
    <property type="entry name" value="SET_dom"/>
</dbReference>
<dbReference type="EMBL" id="JAFNEN010000095">
    <property type="protein sequence ID" value="KAG8195000.1"/>
    <property type="molecule type" value="Genomic_DNA"/>
</dbReference>
<evidence type="ECO:0000256" key="5">
    <source>
        <dbReference type="SAM" id="Coils"/>
    </source>
</evidence>